<keyword evidence="1" id="KW-0406">Ion transport</keyword>
<accession>A0A2P6SJU9</accession>
<organism evidence="3 4">
    <name type="scientific">Rosa chinensis</name>
    <name type="common">China rose</name>
    <dbReference type="NCBI Taxonomy" id="74649"/>
    <lineage>
        <taxon>Eukaryota</taxon>
        <taxon>Viridiplantae</taxon>
        <taxon>Streptophyta</taxon>
        <taxon>Embryophyta</taxon>
        <taxon>Tracheophyta</taxon>
        <taxon>Spermatophyta</taxon>
        <taxon>Magnoliopsida</taxon>
        <taxon>eudicotyledons</taxon>
        <taxon>Gunneridae</taxon>
        <taxon>Pentapetalae</taxon>
        <taxon>rosids</taxon>
        <taxon>fabids</taxon>
        <taxon>Rosales</taxon>
        <taxon>Rosaceae</taxon>
        <taxon>Rosoideae</taxon>
        <taxon>Rosoideae incertae sedis</taxon>
        <taxon>Rosa</taxon>
    </lineage>
</organism>
<reference evidence="3 4" key="1">
    <citation type="journal article" date="2018" name="Nat. Genet.">
        <title>The Rosa genome provides new insights in the design of modern roses.</title>
        <authorList>
            <person name="Bendahmane M."/>
        </authorList>
    </citation>
    <scope>NUCLEOTIDE SEQUENCE [LARGE SCALE GENOMIC DNA]</scope>
    <source>
        <strain evidence="4">cv. Old Blush</strain>
    </source>
</reference>
<keyword evidence="2" id="KW-0812">Transmembrane</keyword>
<evidence type="ECO:0000313" key="4">
    <source>
        <dbReference type="Proteomes" id="UP000238479"/>
    </source>
</evidence>
<comment type="caution">
    <text evidence="3">The sequence shown here is derived from an EMBL/GenBank/DDBJ whole genome shotgun (WGS) entry which is preliminary data.</text>
</comment>
<dbReference type="Gramene" id="PRQ58949">
    <property type="protein sequence ID" value="PRQ58949"/>
    <property type="gene ID" value="RchiOBHm_Chr1g0364811"/>
</dbReference>
<evidence type="ECO:0008006" key="5">
    <source>
        <dbReference type="Google" id="ProtNLM"/>
    </source>
</evidence>
<dbReference type="PANTHER" id="PTHR45651">
    <property type="entry name" value="CYCLIC NUCLEOTIDE-GATED ION CHANNEL 15-RELATED-RELATED"/>
    <property type="match status" value="1"/>
</dbReference>
<name>A0A2P6SJU9_ROSCH</name>
<dbReference type="GO" id="GO:0016020">
    <property type="term" value="C:membrane"/>
    <property type="evidence" value="ECO:0007669"/>
    <property type="project" value="UniProtKB-SubCell"/>
</dbReference>
<feature type="transmembrane region" description="Helical" evidence="2">
    <location>
        <begin position="48"/>
        <end position="67"/>
    </location>
</feature>
<gene>
    <name evidence="3" type="ORF">RchiOBHm_Chr1g0364811</name>
</gene>
<dbReference type="Proteomes" id="UP000238479">
    <property type="component" value="Chromosome 1"/>
</dbReference>
<keyword evidence="2" id="KW-0472">Membrane</keyword>
<dbReference type="STRING" id="74649.A0A2P6SJU9"/>
<sequence>MIVLPVTAKKIWESCILLVDILAVLPIPQVLIIVFFTKMRGSGLNTIIMNFLVLIQYVPRVICIYYACKEFEIPSSLKKWESWLNGGLIFFMYILASNAFGAFWYFFSIQRMIDCWQSACHSLNDDNDCKSGAFQCHNQPIIGRTALAYDLCPINPQNVTLFDFGIFLNVLQPGIAGSTNYLQKLTNCLLWALRNLSSFGSNLQPSISLWENLFATSVSIIGLLLFLYLIGKLQVGG</sequence>
<feature type="transmembrane region" description="Helical" evidence="2">
    <location>
        <begin position="87"/>
        <end position="107"/>
    </location>
</feature>
<proteinExistence type="predicted"/>
<keyword evidence="4" id="KW-1185">Reference proteome</keyword>
<evidence type="ECO:0000256" key="1">
    <source>
        <dbReference type="ARBA" id="ARBA00023303"/>
    </source>
</evidence>
<dbReference type="GO" id="GO:0034220">
    <property type="term" value="P:monoatomic ion transmembrane transport"/>
    <property type="evidence" value="ECO:0007669"/>
    <property type="project" value="UniProtKB-KW"/>
</dbReference>
<feature type="transmembrane region" description="Helical" evidence="2">
    <location>
        <begin position="16"/>
        <end position="36"/>
    </location>
</feature>
<feature type="transmembrane region" description="Helical" evidence="2">
    <location>
        <begin position="213"/>
        <end position="231"/>
    </location>
</feature>
<dbReference type="PANTHER" id="PTHR45651:SF68">
    <property type="entry name" value="ION TRANSPORT DOMAIN-CONTAINING PROTEIN"/>
    <property type="match status" value="1"/>
</dbReference>
<dbReference type="EMBL" id="PDCK01000039">
    <property type="protein sequence ID" value="PRQ58949.1"/>
    <property type="molecule type" value="Genomic_DNA"/>
</dbReference>
<evidence type="ECO:0000313" key="3">
    <source>
        <dbReference type="EMBL" id="PRQ58949.1"/>
    </source>
</evidence>
<dbReference type="AlphaFoldDB" id="A0A2P6SJU9"/>
<dbReference type="SUPFAM" id="SSF81324">
    <property type="entry name" value="Voltage-gated potassium channels"/>
    <property type="match status" value="1"/>
</dbReference>
<dbReference type="OMA" id="IWESCIL"/>
<evidence type="ECO:0000256" key="2">
    <source>
        <dbReference type="SAM" id="Phobius"/>
    </source>
</evidence>
<protein>
    <recommendedName>
        <fullName evidence="5">Ion transport domain-containing protein</fullName>
    </recommendedName>
</protein>
<keyword evidence="1" id="KW-0813">Transport</keyword>
<keyword evidence="2" id="KW-1133">Transmembrane helix</keyword>
<keyword evidence="1" id="KW-0407">Ion channel</keyword>